<organism evidence="1">
    <name type="scientific">metagenome</name>
    <dbReference type="NCBI Taxonomy" id="256318"/>
    <lineage>
        <taxon>unclassified sequences</taxon>
        <taxon>metagenomes</taxon>
    </lineage>
</organism>
<dbReference type="EMBL" id="UIDG01000390">
    <property type="protein sequence ID" value="SUS07500.1"/>
    <property type="molecule type" value="Genomic_DNA"/>
</dbReference>
<dbReference type="AlphaFoldDB" id="A0A380TGC5"/>
<sequence>MAVHDIMITEPHPCRRGFFRRIYARVQISNAGAYWIWRQIDEHGLPLTDAERPFDSEDAALNDAIQQLNGSAVAI</sequence>
<evidence type="ECO:0000313" key="1">
    <source>
        <dbReference type="EMBL" id="SUS07500.1"/>
    </source>
</evidence>
<name>A0A380TGC5_9ZZZZ</name>
<protein>
    <submittedName>
        <fullName evidence="1">Uncharacterized protein</fullName>
    </submittedName>
</protein>
<accession>A0A380TGC5</accession>
<gene>
    <name evidence="1" type="ORF">DF3PB_450004</name>
</gene>
<proteinExistence type="predicted"/>
<reference evidence="1" key="1">
    <citation type="submission" date="2018-07" db="EMBL/GenBank/DDBJ databases">
        <authorList>
            <person name="Quirk P.G."/>
            <person name="Krulwich T.A."/>
        </authorList>
    </citation>
    <scope>NUCLEOTIDE SEQUENCE</scope>
</reference>